<name>A0ABQ9LX56_HEVBR</name>
<accession>A0ABQ9LX56</accession>
<dbReference type="Proteomes" id="UP001174677">
    <property type="component" value="Chromosome 9"/>
</dbReference>
<gene>
    <name evidence="1" type="ORF">P3X46_015811</name>
</gene>
<sequence>MIFFSQIKGSFLSCLRCWGSSFSRRRRFRWQWIKHKNWKEQIEKACGSGLLFLRTETCSVVKVGKVSMAREEIVKNVVAAINGIAEIMPRKWGGIRSFHSKLLESLALPVYQALPDLKLKIEGVREDEEKEGEVEKERVKKDKVRKKKGRIHEIRYMDRHVCQ</sequence>
<organism evidence="1 2">
    <name type="scientific">Hevea brasiliensis</name>
    <name type="common">Para rubber tree</name>
    <name type="synonym">Siphonia brasiliensis</name>
    <dbReference type="NCBI Taxonomy" id="3981"/>
    <lineage>
        <taxon>Eukaryota</taxon>
        <taxon>Viridiplantae</taxon>
        <taxon>Streptophyta</taxon>
        <taxon>Embryophyta</taxon>
        <taxon>Tracheophyta</taxon>
        <taxon>Spermatophyta</taxon>
        <taxon>Magnoliopsida</taxon>
        <taxon>eudicotyledons</taxon>
        <taxon>Gunneridae</taxon>
        <taxon>Pentapetalae</taxon>
        <taxon>rosids</taxon>
        <taxon>fabids</taxon>
        <taxon>Malpighiales</taxon>
        <taxon>Euphorbiaceae</taxon>
        <taxon>Crotonoideae</taxon>
        <taxon>Micrandreae</taxon>
        <taxon>Hevea</taxon>
    </lineage>
</organism>
<proteinExistence type="predicted"/>
<dbReference type="Pfam" id="PF00687">
    <property type="entry name" value="Ribosomal_L1"/>
    <property type="match status" value="1"/>
</dbReference>
<reference evidence="1" key="1">
    <citation type="journal article" date="2023" name="Plant Biotechnol. J.">
        <title>Chromosome-level wild Hevea brasiliensis genome provides new tools for genomic-assisted breeding and valuable loci to elevate rubber yield.</title>
        <authorList>
            <person name="Cheng H."/>
            <person name="Song X."/>
            <person name="Hu Y."/>
            <person name="Wu T."/>
            <person name="Yang Q."/>
            <person name="An Z."/>
            <person name="Feng S."/>
            <person name="Deng Z."/>
            <person name="Wu W."/>
            <person name="Zeng X."/>
            <person name="Tu M."/>
            <person name="Wang X."/>
            <person name="Huang H."/>
        </authorList>
    </citation>
    <scope>NUCLEOTIDE SEQUENCE</scope>
    <source>
        <strain evidence="1">MT/VB/25A 57/8</strain>
    </source>
</reference>
<dbReference type="EMBL" id="JARPOI010000009">
    <property type="protein sequence ID" value="KAJ9172594.1"/>
    <property type="molecule type" value="Genomic_DNA"/>
</dbReference>
<dbReference type="InterPro" id="IPR023674">
    <property type="entry name" value="Ribosomal_uL1-like"/>
</dbReference>
<dbReference type="SUPFAM" id="SSF56808">
    <property type="entry name" value="Ribosomal protein L1"/>
    <property type="match status" value="1"/>
</dbReference>
<evidence type="ECO:0000313" key="2">
    <source>
        <dbReference type="Proteomes" id="UP001174677"/>
    </source>
</evidence>
<keyword evidence="2" id="KW-1185">Reference proteome</keyword>
<dbReference type="Gene3D" id="3.30.190.20">
    <property type="match status" value="1"/>
</dbReference>
<dbReference type="InterPro" id="IPR028364">
    <property type="entry name" value="Ribosomal_uL1/biogenesis"/>
</dbReference>
<comment type="caution">
    <text evidence="1">The sequence shown here is derived from an EMBL/GenBank/DDBJ whole genome shotgun (WGS) entry which is preliminary data.</text>
</comment>
<protein>
    <submittedName>
        <fullName evidence="1">Uncharacterized protein</fullName>
    </submittedName>
</protein>
<evidence type="ECO:0000313" key="1">
    <source>
        <dbReference type="EMBL" id="KAJ9172594.1"/>
    </source>
</evidence>